<dbReference type="AlphaFoldDB" id="A0A6A7A691"/>
<feature type="chain" id="PRO_5025623123" description="Secreted protein" evidence="2">
    <location>
        <begin position="26"/>
        <end position="121"/>
    </location>
</feature>
<name>A0A6A7A691_9PLEO</name>
<evidence type="ECO:0008006" key="5">
    <source>
        <dbReference type="Google" id="ProtNLM"/>
    </source>
</evidence>
<gene>
    <name evidence="3" type="ORF">CC86DRAFT_368848</name>
</gene>
<evidence type="ECO:0000256" key="1">
    <source>
        <dbReference type="SAM" id="MobiDB-lite"/>
    </source>
</evidence>
<evidence type="ECO:0000313" key="3">
    <source>
        <dbReference type="EMBL" id="KAF2828686.1"/>
    </source>
</evidence>
<dbReference type="OrthoDB" id="3790567at2759"/>
<protein>
    <recommendedName>
        <fullName evidence="5">Secreted protein</fullName>
    </recommendedName>
</protein>
<evidence type="ECO:0000256" key="2">
    <source>
        <dbReference type="SAM" id="SignalP"/>
    </source>
</evidence>
<proteinExistence type="predicted"/>
<keyword evidence="2" id="KW-0732">Signal</keyword>
<feature type="region of interest" description="Disordered" evidence="1">
    <location>
        <begin position="46"/>
        <end position="121"/>
    </location>
</feature>
<evidence type="ECO:0000313" key="4">
    <source>
        <dbReference type="Proteomes" id="UP000799424"/>
    </source>
</evidence>
<reference evidence="3" key="1">
    <citation type="journal article" date="2020" name="Stud. Mycol.">
        <title>101 Dothideomycetes genomes: a test case for predicting lifestyles and emergence of pathogens.</title>
        <authorList>
            <person name="Haridas S."/>
            <person name="Albert R."/>
            <person name="Binder M."/>
            <person name="Bloem J."/>
            <person name="Labutti K."/>
            <person name="Salamov A."/>
            <person name="Andreopoulos B."/>
            <person name="Baker S."/>
            <person name="Barry K."/>
            <person name="Bills G."/>
            <person name="Bluhm B."/>
            <person name="Cannon C."/>
            <person name="Castanera R."/>
            <person name="Culley D."/>
            <person name="Daum C."/>
            <person name="Ezra D."/>
            <person name="Gonzalez J."/>
            <person name="Henrissat B."/>
            <person name="Kuo A."/>
            <person name="Liang C."/>
            <person name="Lipzen A."/>
            <person name="Lutzoni F."/>
            <person name="Magnuson J."/>
            <person name="Mondo S."/>
            <person name="Nolan M."/>
            <person name="Ohm R."/>
            <person name="Pangilinan J."/>
            <person name="Park H.-J."/>
            <person name="Ramirez L."/>
            <person name="Alfaro M."/>
            <person name="Sun H."/>
            <person name="Tritt A."/>
            <person name="Yoshinaga Y."/>
            <person name="Zwiers L.-H."/>
            <person name="Turgeon B."/>
            <person name="Goodwin S."/>
            <person name="Spatafora J."/>
            <person name="Crous P."/>
            <person name="Grigoriev I."/>
        </authorList>
    </citation>
    <scope>NUCLEOTIDE SEQUENCE</scope>
    <source>
        <strain evidence="3">CBS 113818</strain>
    </source>
</reference>
<dbReference type="EMBL" id="MU006222">
    <property type="protein sequence ID" value="KAF2828686.1"/>
    <property type="molecule type" value="Genomic_DNA"/>
</dbReference>
<sequence>MLSPTANSRVILSLVLIYLFSTGSTELRISFGTIFSWASSSTVASRCPPPSSGATSASSLSPCGCRQPTTSSSTRTPLAGCSMSSLRARATTNRRRAPASPTGTTASRGGTERASRSPGGL</sequence>
<organism evidence="3 4">
    <name type="scientific">Ophiobolus disseminans</name>
    <dbReference type="NCBI Taxonomy" id="1469910"/>
    <lineage>
        <taxon>Eukaryota</taxon>
        <taxon>Fungi</taxon>
        <taxon>Dikarya</taxon>
        <taxon>Ascomycota</taxon>
        <taxon>Pezizomycotina</taxon>
        <taxon>Dothideomycetes</taxon>
        <taxon>Pleosporomycetidae</taxon>
        <taxon>Pleosporales</taxon>
        <taxon>Pleosporineae</taxon>
        <taxon>Phaeosphaeriaceae</taxon>
        <taxon>Ophiobolus</taxon>
    </lineage>
</organism>
<accession>A0A6A7A691</accession>
<feature type="signal peptide" evidence="2">
    <location>
        <begin position="1"/>
        <end position="25"/>
    </location>
</feature>
<feature type="compositionally biased region" description="Low complexity" evidence="1">
    <location>
        <begin position="52"/>
        <end position="62"/>
    </location>
</feature>
<dbReference type="Proteomes" id="UP000799424">
    <property type="component" value="Unassembled WGS sequence"/>
</dbReference>
<keyword evidence="4" id="KW-1185">Reference proteome</keyword>